<organism evidence="2 3">
    <name type="scientific">Peteryoungia ipomoeae</name>
    <dbReference type="NCBI Taxonomy" id="1210932"/>
    <lineage>
        <taxon>Bacteria</taxon>
        <taxon>Pseudomonadati</taxon>
        <taxon>Pseudomonadota</taxon>
        <taxon>Alphaproteobacteria</taxon>
        <taxon>Hyphomicrobiales</taxon>
        <taxon>Rhizobiaceae</taxon>
        <taxon>Peteryoungia</taxon>
    </lineage>
</organism>
<dbReference type="OrthoDB" id="336415at2"/>
<dbReference type="SUPFAM" id="SSF55729">
    <property type="entry name" value="Acyl-CoA N-acyltransferases (Nat)"/>
    <property type="match status" value="1"/>
</dbReference>
<comment type="caution">
    <text evidence="2">The sequence shown here is derived from an EMBL/GenBank/DDBJ whole genome shotgun (WGS) entry which is preliminary data.</text>
</comment>
<keyword evidence="2" id="KW-0808">Transferase</keyword>
<dbReference type="Proteomes" id="UP000308828">
    <property type="component" value="Unassembled WGS sequence"/>
</dbReference>
<dbReference type="CDD" id="cd04301">
    <property type="entry name" value="NAT_SF"/>
    <property type="match status" value="1"/>
</dbReference>
<keyword evidence="3" id="KW-1185">Reference proteome</keyword>
<evidence type="ECO:0000313" key="3">
    <source>
        <dbReference type="Proteomes" id="UP000308828"/>
    </source>
</evidence>
<name>A0A4S8P664_9HYPH</name>
<evidence type="ECO:0000313" key="2">
    <source>
        <dbReference type="EMBL" id="THV24851.1"/>
    </source>
</evidence>
<sequence length="180" mass="19952">MKDIPSSHPVSPGARWPAGLTIRAIRPDDAEELAALQSLPGCRYGTLRMPYPSPSSVRKHIDDLDEHSVSLAGFIDHIMVGNAGLHRYQGRRSHAASIGMGVHDAYQRRGIGRALLGELVAIADNWLNLRRLDLTVYTDNLAAITLYESFGFEREGIHRDYAYRDGAFVDALVMAKVRKV</sequence>
<reference evidence="2 3" key="1">
    <citation type="submission" date="2019-04" db="EMBL/GenBank/DDBJ databases">
        <title>Genome sequence of strain shin9-1.</title>
        <authorList>
            <person name="Gao J."/>
            <person name="Sun J."/>
        </authorList>
    </citation>
    <scope>NUCLEOTIDE SEQUENCE [LARGE SCALE GENOMIC DNA]</scope>
    <source>
        <strain evidence="3">shin9-1</strain>
    </source>
</reference>
<gene>
    <name evidence="2" type="ORF">FAA97_01160</name>
</gene>
<dbReference type="InterPro" id="IPR000182">
    <property type="entry name" value="GNAT_dom"/>
</dbReference>
<dbReference type="GO" id="GO:0016747">
    <property type="term" value="F:acyltransferase activity, transferring groups other than amino-acyl groups"/>
    <property type="evidence" value="ECO:0007669"/>
    <property type="project" value="InterPro"/>
</dbReference>
<dbReference type="RefSeq" id="WP_136596699.1">
    <property type="nucleotide sequence ID" value="NZ_STGV01000001.1"/>
</dbReference>
<dbReference type="PROSITE" id="PS51186">
    <property type="entry name" value="GNAT"/>
    <property type="match status" value="1"/>
</dbReference>
<evidence type="ECO:0000259" key="1">
    <source>
        <dbReference type="PROSITE" id="PS51186"/>
    </source>
</evidence>
<dbReference type="PANTHER" id="PTHR43415:SF3">
    <property type="entry name" value="GNAT-FAMILY ACETYLTRANSFERASE"/>
    <property type="match status" value="1"/>
</dbReference>
<feature type="domain" description="N-acetyltransferase" evidence="1">
    <location>
        <begin position="20"/>
        <end position="179"/>
    </location>
</feature>
<dbReference type="AlphaFoldDB" id="A0A4S8P664"/>
<dbReference type="Pfam" id="PF00583">
    <property type="entry name" value="Acetyltransf_1"/>
    <property type="match status" value="1"/>
</dbReference>
<protein>
    <submittedName>
        <fullName evidence="2">GNAT family N-acetyltransferase</fullName>
    </submittedName>
</protein>
<dbReference type="PANTHER" id="PTHR43415">
    <property type="entry name" value="SPERMIDINE N(1)-ACETYLTRANSFERASE"/>
    <property type="match status" value="1"/>
</dbReference>
<proteinExistence type="predicted"/>
<dbReference type="Gene3D" id="3.40.630.30">
    <property type="match status" value="1"/>
</dbReference>
<dbReference type="EMBL" id="STGV01000001">
    <property type="protein sequence ID" value="THV24851.1"/>
    <property type="molecule type" value="Genomic_DNA"/>
</dbReference>
<dbReference type="InterPro" id="IPR016181">
    <property type="entry name" value="Acyl_CoA_acyltransferase"/>
</dbReference>
<accession>A0A4S8P664</accession>